<dbReference type="Proteomes" id="UP000196074">
    <property type="component" value="Unassembled WGS sequence"/>
</dbReference>
<feature type="transmembrane region" description="Helical" evidence="8">
    <location>
        <begin position="80"/>
        <end position="98"/>
    </location>
</feature>
<dbReference type="EMBL" id="NFLC01000034">
    <property type="protein sequence ID" value="OUQ08243.1"/>
    <property type="molecule type" value="Genomic_DNA"/>
</dbReference>
<reference evidence="12" key="1">
    <citation type="submission" date="2017-04" db="EMBL/GenBank/DDBJ databases">
        <title>Function of individual gut microbiota members based on whole genome sequencing of pure cultures obtained from chicken caecum.</title>
        <authorList>
            <person name="Medvecky M."/>
            <person name="Cejkova D."/>
            <person name="Polansky O."/>
            <person name="Karasova D."/>
            <person name="Kubasova T."/>
            <person name="Cizek A."/>
            <person name="Rychlik I."/>
        </authorList>
    </citation>
    <scope>NUCLEOTIDE SEQUENCE [LARGE SCALE GENOMIC DNA]</scope>
    <source>
        <strain evidence="12">An144</strain>
    </source>
</reference>
<keyword evidence="4" id="KW-0997">Cell inner membrane</keyword>
<dbReference type="PANTHER" id="PTHR23522:SF10">
    <property type="entry name" value="3-PHENYLPROPIONIC ACID TRANSPORTER-RELATED"/>
    <property type="match status" value="1"/>
</dbReference>
<evidence type="ECO:0000256" key="8">
    <source>
        <dbReference type="SAM" id="Phobius"/>
    </source>
</evidence>
<keyword evidence="3" id="KW-1003">Cell membrane</keyword>
<dbReference type="PROSITE" id="PS51257">
    <property type="entry name" value="PROKAR_LIPOPROTEIN"/>
    <property type="match status" value="1"/>
</dbReference>
<evidence type="ECO:0000259" key="9">
    <source>
        <dbReference type="PROSITE" id="PS50850"/>
    </source>
</evidence>
<feature type="transmembrane region" description="Helical" evidence="8">
    <location>
        <begin position="368"/>
        <end position="388"/>
    </location>
</feature>
<comment type="subcellular location">
    <subcellularLocation>
        <location evidence="1">Cell inner membrane</location>
        <topology evidence="1">Multi-pass membrane protein</topology>
    </subcellularLocation>
</comment>
<evidence type="ECO:0000313" key="10">
    <source>
        <dbReference type="EMBL" id="MDT2796631.1"/>
    </source>
</evidence>
<evidence type="ECO:0000256" key="7">
    <source>
        <dbReference type="ARBA" id="ARBA00023136"/>
    </source>
</evidence>
<keyword evidence="7 8" id="KW-0472">Membrane</keyword>
<feature type="transmembrane region" description="Helical" evidence="8">
    <location>
        <begin position="345"/>
        <end position="362"/>
    </location>
</feature>
<dbReference type="EMBL" id="JARQBI010000009">
    <property type="protein sequence ID" value="MDT2796631.1"/>
    <property type="molecule type" value="Genomic_DNA"/>
</dbReference>
<keyword evidence="2" id="KW-0813">Transport</keyword>
<dbReference type="RefSeq" id="WP_087216125.1">
    <property type="nucleotide sequence ID" value="NZ_CP010059.1"/>
</dbReference>
<name>A0A1Y4QVF8_9ENTE</name>
<dbReference type="GO" id="GO:0015528">
    <property type="term" value="F:lactose:proton symporter activity"/>
    <property type="evidence" value="ECO:0007669"/>
    <property type="project" value="TreeGrafter"/>
</dbReference>
<dbReference type="Gene3D" id="1.20.1250.20">
    <property type="entry name" value="MFS general substrate transporter like domains"/>
    <property type="match status" value="2"/>
</dbReference>
<feature type="domain" description="Major facilitator superfamily (MFS) profile" evidence="9">
    <location>
        <begin position="14"/>
        <end position="393"/>
    </location>
</feature>
<reference evidence="11" key="2">
    <citation type="journal article" date="2018" name="BMC Genomics">
        <title>Whole genome sequencing and function prediction of 133 gut anaerobes isolated from chicken caecum in pure cultures.</title>
        <authorList>
            <person name="Medvecky M."/>
            <person name="Cejkova D."/>
            <person name="Polansky O."/>
            <person name="Karasova D."/>
            <person name="Kubasova T."/>
            <person name="Cizek A."/>
            <person name="Rychlik I."/>
        </authorList>
    </citation>
    <scope>NUCLEOTIDE SEQUENCE</scope>
    <source>
        <strain evidence="11">An144</strain>
    </source>
</reference>
<feature type="transmembrane region" description="Helical" evidence="8">
    <location>
        <begin position="214"/>
        <end position="233"/>
    </location>
</feature>
<reference evidence="10" key="3">
    <citation type="submission" date="2023-03" db="EMBL/GenBank/DDBJ databases">
        <authorList>
            <person name="Shen W."/>
            <person name="Cai J."/>
        </authorList>
    </citation>
    <scope>NUCLEOTIDE SEQUENCE</scope>
    <source>
        <strain evidence="10">B245-2</strain>
    </source>
</reference>
<evidence type="ECO:0000313" key="11">
    <source>
        <dbReference type="EMBL" id="OUQ08243.1"/>
    </source>
</evidence>
<dbReference type="Pfam" id="PF07690">
    <property type="entry name" value="MFS_1"/>
    <property type="match status" value="1"/>
</dbReference>
<feature type="transmembrane region" description="Helical" evidence="8">
    <location>
        <begin position="52"/>
        <end position="68"/>
    </location>
</feature>
<feature type="transmembrane region" description="Helical" evidence="8">
    <location>
        <begin position="253"/>
        <end position="272"/>
    </location>
</feature>
<protein>
    <submittedName>
        <fullName evidence="11">MFS transporter</fullName>
    </submittedName>
</protein>
<dbReference type="SUPFAM" id="SSF103473">
    <property type="entry name" value="MFS general substrate transporter"/>
    <property type="match status" value="1"/>
</dbReference>
<evidence type="ECO:0000256" key="2">
    <source>
        <dbReference type="ARBA" id="ARBA00022448"/>
    </source>
</evidence>
<feature type="transmembrane region" description="Helical" evidence="8">
    <location>
        <begin position="15"/>
        <end position="40"/>
    </location>
</feature>
<dbReference type="InterPro" id="IPR011701">
    <property type="entry name" value="MFS"/>
</dbReference>
<dbReference type="InterPro" id="IPR020846">
    <property type="entry name" value="MFS_dom"/>
</dbReference>
<proteinExistence type="predicted"/>
<evidence type="ECO:0000256" key="4">
    <source>
        <dbReference type="ARBA" id="ARBA00022519"/>
    </source>
</evidence>
<evidence type="ECO:0000256" key="6">
    <source>
        <dbReference type="ARBA" id="ARBA00022989"/>
    </source>
</evidence>
<dbReference type="Proteomes" id="UP001255696">
    <property type="component" value="Unassembled WGS sequence"/>
</dbReference>
<dbReference type="PANTHER" id="PTHR23522">
    <property type="entry name" value="BLL5896 PROTEIN"/>
    <property type="match status" value="1"/>
</dbReference>
<dbReference type="GO" id="GO:0030395">
    <property type="term" value="F:lactose binding"/>
    <property type="evidence" value="ECO:0007669"/>
    <property type="project" value="TreeGrafter"/>
</dbReference>
<sequence>MLEMRLYFVKTSRNYLSFVVAYLFYYFSFAIFSCLIAVYLMDKGYSASETSLVVSGSFLSSMIAQPIIGSLSDRFSLKSVNSVTFFLAAVGGLCFAYADTLWELILGYSLVLALINGSNPVLEKFATISPFKYGSIRVWGTIGYALGSQAAGLVYDWISPRAIFFTFVITMLISIGGLALTHPDDRKQAALEKAKQTEENHEDSHFLSLFKNRLFVQYLFISAIFYSLMNMANTYIPAMFQARGLAIHTVSNILFWAVLCEVPVVFFSYLFMDRFSNKVLLIVPTCIVLAQFLSFGLNLYLPIQIFWTFLAKHPAGMVVVMMNLKVVATLIPAKHQMTALALIQTVRNLASIFAQTIFGVILEHSNYQVMFSLAALTLSVALVLLIFYKIPKRPKENIFS</sequence>
<comment type="caution">
    <text evidence="11">The sequence shown here is derived from an EMBL/GenBank/DDBJ whole genome shotgun (WGS) entry which is preliminary data.</text>
</comment>
<evidence type="ECO:0000256" key="5">
    <source>
        <dbReference type="ARBA" id="ARBA00022692"/>
    </source>
</evidence>
<gene>
    <name evidence="11" type="ORF">B5E88_11365</name>
    <name evidence="10" type="ORF">P7H47_05165</name>
</gene>
<organism evidence="11 12">
    <name type="scientific">Enterococcus cecorum</name>
    <dbReference type="NCBI Taxonomy" id="44008"/>
    <lineage>
        <taxon>Bacteria</taxon>
        <taxon>Bacillati</taxon>
        <taxon>Bacillota</taxon>
        <taxon>Bacilli</taxon>
        <taxon>Lactobacillales</taxon>
        <taxon>Enterococcaceae</taxon>
        <taxon>Enterococcus</taxon>
    </lineage>
</organism>
<keyword evidence="5 8" id="KW-0812">Transmembrane</keyword>
<dbReference type="GO" id="GO:0005886">
    <property type="term" value="C:plasma membrane"/>
    <property type="evidence" value="ECO:0007669"/>
    <property type="project" value="UniProtKB-SubCell"/>
</dbReference>
<evidence type="ECO:0000313" key="12">
    <source>
        <dbReference type="Proteomes" id="UP000196074"/>
    </source>
</evidence>
<keyword evidence="6 8" id="KW-1133">Transmembrane helix</keyword>
<dbReference type="InterPro" id="IPR036259">
    <property type="entry name" value="MFS_trans_sf"/>
</dbReference>
<feature type="transmembrane region" description="Helical" evidence="8">
    <location>
        <begin position="161"/>
        <end position="180"/>
    </location>
</feature>
<feature type="transmembrane region" description="Helical" evidence="8">
    <location>
        <begin position="279"/>
        <end position="303"/>
    </location>
</feature>
<dbReference type="PROSITE" id="PS50850">
    <property type="entry name" value="MFS"/>
    <property type="match status" value="1"/>
</dbReference>
<dbReference type="AlphaFoldDB" id="A0A1Y4QVF8"/>
<evidence type="ECO:0000256" key="1">
    <source>
        <dbReference type="ARBA" id="ARBA00004429"/>
    </source>
</evidence>
<feature type="transmembrane region" description="Helical" evidence="8">
    <location>
        <begin position="315"/>
        <end position="333"/>
    </location>
</feature>
<evidence type="ECO:0000256" key="3">
    <source>
        <dbReference type="ARBA" id="ARBA00022475"/>
    </source>
</evidence>
<accession>A0A1Y4QVF8</accession>